<dbReference type="STRING" id="264251.FB00_09790"/>
<keyword evidence="6 8" id="KW-0472">Membrane</keyword>
<comment type="similarity">
    <text evidence="7">Belongs to the ABC-4 integral membrane protein family.</text>
</comment>
<gene>
    <name evidence="11" type="ORF">FB00_09790</name>
</gene>
<reference evidence="11 12" key="1">
    <citation type="submission" date="2014-05" db="EMBL/GenBank/DDBJ databases">
        <title>Cellulosimicrobium funkei U11 genome.</title>
        <authorList>
            <person name="Hu C."/>
            <person name="Gong Y."/>
            <person name="Wan W."/>
            <person name="Jiang M."/>
        </authorList>
    </citation>
    <scope>NUCLEOTIDE SEQUENCE [LARGE SCALE GENOMIC DNA]</scope>
    <source>
        <strain evidence="11 12">U11</strain>
    </source>
</reference>
<evidence type="ECO:0000256" key="4">
    <source>
        <dbReference type="ARBA" id="ARBA00022692"/>
    </source>
</evidence>
<evidence type="ECO:0000259" key="9">
    <source>
        <dbReference type="Pfam" id="PF02687"/>
    </source>
</evidence>
<dbReference type="GO" id="GO:0005886">
    <property type="term" value="C:plasma membrane"/>
    <property type="evidence" value="ECO:0007669"/>
    <property type="project" value="UniProtKB-SubCell"/>
</dbReference>
<name>A0A0H2KNA8_9MICO</name>
<sequence>MFLALRDLRHARGRFALMITVVALITFLVAFLAALTAGLGRASTSAVTELPVDRLAFAPPAEGASPTFTESEVTADQQEAWADVPGVRNAEPLGVATVRASGESTAAVTTFGVRPGSGLVPGADDGGIDVSAGTVVLSSGAADALGADVGDQVGAGPLDLTVAAVADAEADFAHTPVVWVSLDDWQAVGARGGAAAGDAQDGPTATVVALRFGDDPPSADAVAAADADLGTVTTTPREARSAISSFTAENLSLTLMQVFLLAVSALVVGAFFTVWTIQRAGDVAVLRALGASTRYLLRDAIGQAGVVLGVGVGLGTALAAGAGLLAARVMPVVVDVSTTLVPAVVLVALGGLGAVLAVTRVARVDPHAALAAR</sequence>
<keyword evidence="3" id="KW-1003">Cell membrane</keyword>
<evidence type="ECO:0000256" key="7">
    <source>
        <dbReference type="ARBA" id="ARBA00038076"/>
    </source>
</evidence>
<evidence type="ECO:0000256" key="6">
    <source>
        <dbReference type="ARBA" id="ARBA00023136"/>
    </source>
</evidence>
<evidence type="ECO:0000313" key="11">
    <source>
        <dbReference type="EMBL" id="KLN34986.1"/>
    </source>
</evidence>
<feature type="transmembrane region" description="Helical" evidence="8">
    <location>
        <begin position="304"/>
        <end position="327"/>
    </location>
</feature>
<evidence type="ECO:0000256" key="1">
    <source>
        <dbReference type="ARBA" id="ARBA00004651"/>
    </source>
</evidence>
<dbReference type="InterPro" id="IPR051125">
    <property type="entry name" value="ABC-4/HrtB_transporter"/>
</dbReference>
<feature type="domain" description="MacB-like periplasmic core" evidence="10">
    <location>
        <begin position="16"/>
        <end position="220"/>
    </location>
</feature>
<evidence type="ECO:0000256" key="5">
    <source>
        <dbReference type="ARBA" id="ARBA00022989"/>
    </source>
</evidence>
<dbReference type="InterPro" id="IPR003838">
    <property type="entry name" value="ABC3_permease_C"/>
</dbReference>
<evidence type="ECO:0000259" key="10">
    <source>
        <dbReference type="Pfam" id="PF12704"/>
    </source>
</evidence>
<feature type="transmembrane region" description="Helical" evidence="8">
    <location>
        <begin position="255"/>
        <end position="277"/>
    </location>
</feature>
<dbReference type="PANTHER" id="PTHR43738:SF1">
    <property type="entry name" value="HEMIN TRANSPORT SYSTEM PERMEASE PROTEIN HRTB-RELATED"/>
    <property type="match status" value="1"/>
</dbReference>
<proteinExistence type="inferred from homology"/>
<feature type="transmembrane region" description="Helical" evidence="8">
    <location>
        <begin position="339"/>
        <end position="358"/>
    </location>
</feature>
<keyword evidence="2" id="KW-0813">Transport</keyword>
<keyword evidence="4 8" id="KW-0812">Transmembrane</keyword>
<keyword evidence="5 8" id="KW-1133">Transmembrane helix</keyword>
<dbReference type="EMBL" id="JNBQ01000008">
    <property type="protein sequence ID" value="KLN34986.1"/>
    <property type="molecule type" value="Genomic_DNA"/>
</dbReference>
<accession>A0A0H2KNA8</accession>
<dbReference type="RefSeq" id="WP_047232674.1">
    <property type="nucleotide sequence ID" value="NZ_JNBQ01000008.1"/>
</dbReference>
<feature type="domain" description="ABC3 transporter permease C-terminal" evidence="9">
    <location>
        <begin position="258"/>
        <end position="365"/>
    </location>
</feature>
<protein>
    <submittedName>
        <fullName evidence="11">ABC transporter substrate-binding protein</fullName>
    </submittedName>
</protein>
<evidence type="ECO:0000256" key="2">
    <source>
        <dbReference type="ARBA" id="ARBA00022448"/>
    </source>
</evidence>
<evidence type="ECO:0000256" key="8">
    <source>
        <dbReference type="SAM" id="Phobius"/>
    </source>
</evidence>
<organism evidence="11 12">
    <name type="scientific">Cellulosimicrobium funkei</name>
    <dbReference type="NCBI Taxonomy" id="264251"/>
    <lineage>
        <taxon>Bacteria</taxon>
        <taxon>Bacillati</taxon>
        <taxon>Actinomycetota</taxon>
        <taxon>Actinomycetes</taxon>
        <taxon>Micrococcales</taxon>
        <taxon>Promicromonosporaceae</taxon>
        <taxon>Cellulosimicrobium</taxon>
    </lineage>
</organism>
<dbReference type="AlphaFoldDB" id="A0A0H2KNA8"/>
<dbReference type="PANTHER" id="PTHR43738">
    <property type="entry name" value="ABC TRANSPORTER, MEMBRANE PROTEIN"/>
    <property type="match status" value="1"/>
</dbReference>
<dbReference type="Pfam" id="PF12704">
    <property type="entry name" value="MacB_PCD"/>
    <property type="match status" value="1"/>
</dbReference>
<comment type="caution">
    <text evidence="11">The sequence shown here is derived from an EMBL/GenBank/DDBJ whole genome shotgun (WGS) entry which is preliminary data.</text>
</comment>
<dbReference type="InterPro" id="IPR025857">
    <property type="entry name" value="MacB_PCD"/>
</dbReference>
<keyword evidence="12" id="KW-1185">Reference proteome</keyword>
<evidence type="ECO:0000313" key="12">
    <source>
        <dbReference type="Proteomes" id="UP000035265"/>
    </source>
</evidence>
<evidence type="ECO:0000256" key="3">
    <source>
        <dbReference type="ARBA" id="ARBA00022475"/>
    </source>
</evidence>
<dbReference type="Proteomes" id="UP000035265">
    <property type="component" value="Unassembled WGS sequence"/>
</dbReference>
<dbReference type="PATRIC" id="fig|264251.5.peg.1992"/>
<comment type="subcellular location">
    <subcellularLocation>
        <location evidence="1">Cell membrane</location>
        <topology evidence="1">Multi-pass membrane protein</topology>
    </subcellularLocation>
</comment>
<dbReference type="Pfam" id="PF02687">
    <property type="entry name" value="FtsX"/>
    <property type="match status" value="1"/>
</dbReference>